<keyword evidence="1" id="KW-0812">Transmembrane</keyword>
<evidence type="ECO:0000256" key="1">
    <source>
        <dbReference type="SAM" id="Phobius"/>
    </source>
</evidence>
<sequence>MTAAPPPDTAPGWGAYPAPPPPPRGLVRRMAGPVAVAAAVAAVGAYVAAVDPNEPGHYPVCPFLKFTGAYCPGCGGLRCANALVRLDVPEALAYNAFAVATVPLLVLIWLRWTVRSARGRVRMSAADPRLVRLLVAAIVVFTVVRNLPFGAALAP</sequence>
<proteinExistence type="predicted"/>
<name>A0ABV3DFF6_9ACTN</name>
<feature type="transmembrane region" description="Helical" evidence="1">
    <location>
        <begin position="91"/>
        <end position="110"/>
    </location>
</feature>
<feature type="transmembrane region" description="Helical" evidence="1">
    <location>
        <begin position="30"/>
        <end position="49"/>
    </location>
</feature>
<organism evidence="2 3">
    <name type="scientific">Streptodolium elevatio</name>
    <dbReference type="NCBI Taxonomy" id="3157996"/>
    <lineage>
        <taxon>Bacteria</taxon>
        <taxon>Bacillati</taxon>
        <taxon>Actinomycetota</taxon>
        <taxon>Actinomycetes</taxon>
        <taxon>Kitasatosporales</taxon>
        <taxon>Streptomycetaceae</taxon>
        <taxon>Streptodolium</taxon>
    </lineage>
</organism>
<comment type="caution">
    <text evidence="2">The sequence shown here is derived from an EMBL/GenBank/DDBJ whole genome shotgun (WGS) entry which is preliminary data.</text>
</comment>
<accession>A0ABV3DFF6</accession>
<keyword evidence="1" id="KW-1133">Transmembrane helix</keyword>
<reference evidence="2 3" key="1">
    <citation type="submission" date="2024-06" db="EMBL/GenBank/DDBJ databases">
        <title>The Natural Products Discovery Center: Release of the First 8490 Sequenced Strains for Exploring Actinobacteria Biosynthetic Diversity.</title>
        <authorList>
            <person name="Kalkreuter E."/>
            <person name="Kautsar S.A."/>
            <person name="Yang D."/>
            <person name="Bader C.D."/>
            <person name="Teijaro C.N."/>
            <person name="Fluegel L."/>
            <person name="Davis C.M."/>
            <person name="Simpson J.R."/>
            <person name="Lauterbach L."/>
            <person name="Steele A.D."/>
            <person name="Gui C."/>
            <person name="Meng S."/>
            <person name="Li G."/>
            <person name="Viehrig K."/>
            <person name="Ye F."/>
            <person name="Su P."/>
            <person name="Kiefer A.F."/>
            <person name="Nichols A."/>
            <person name="Cepeda A.J."/>
            <person name="Yan W."/>
            <person name="Fan B."/>
            <person name="Jiang Y."/>
            <person name="Adhikari A."/>
            <person name="Zheng C.-J."/>
            <person name="Schuster L."/>
            <person name="Cowan T.M."/>
            <person name="Smanski M.J."/>
            <person name="Chevrette M.G."/>
            <person name="De Carvalho L.P.S."/>
            <person name="Shen B."/>
        </authorList>
    </citation>
    <scope>NUCLEOTIDE SEQUENCE [LARGE SCALE GENOMIC DNA]</scope>
    <source>
        <strain evidence="2 3">NPDC048946</strain>
    </source>
</reference>
<dbReference type="EMBL" id="JBEZFP010000027">
    <property type="protein sequence ID" value="MEU8134493.1"/>
    <property type="molecule type" value="Genomic_DNA"/>
</dbReference>
<dbReference type="RefSeq" id="WP_358353184.1">
    <property type="nucleotide sequence ID" value="NZ_JBEZFP010000027.1"/>
</dbReference>
<gene>
    <name evidence="2" type="ORF">AB0C36_13380</name>
</gene>
<protein>
    <submittedName>
        <fullName evidence="2">DUF2752 domain-containing protein</fullName>
    </submittedName>
</protein>
<evidence type="ECO:0000313" key="2">
    <source>
        <dbReference type="EMBL" id="MEU8134493.1"/>
    </source>
</evidence>
<dbReference type="InterPro" id="IPR021215">
    <property type="entry name" value="DUF2752"/>
</dbReference>
<evidence type="ECO:0000313" key="3">
    <source>
        <dbReference type="Proteomes" id="UP001551482"/>
    </source>
</evidence>
<keyword evidence="3" id="KW-1185">Reference proteome</keyword>
<keyword evidence="1" id="KW-0472">Membrane</keyword>
<dbReference type="Proteomes" id="UP001551482">
    <property type="component" value="Unassembled WGS sequence"/>
</dbReference>
<dbReference type="Pfam" id="PF10825">
    <property type="entry name" value="DUF2752"/>
    <property type="match status" value="1"/>
</dbReference>
<feature type="transmembrane region" description="Helical" evidence="1">
    <location>
        <begin position="130"/>
        <end position="154"/>
    </location>
</feature>